<keyword evidence="5" id="KW-0963">Cytoplasm</keyword>
<evidence type="ECO:0000313" key="16">
    <source>
        <dbReference type="Proteomes" id="UP001150238"/>
    </source>
</evidence>
<feature type="domain" description="AAA+ ATPase" evidence="13">
    <location>
        <begin position="219"/>
        <end position="561"/>
    </location>
</feature>
<comment type="catalytic activity">
    <reaction evidence="11">
        <text>ATP + H2O = ADP + phosphate + H(+)</text>
        <dbReference type="Rhea" id="RHEA:13065"/>
        <dbReference type="ChEBI" id="CHEBI:15377"/>
        <dbReference type="ChEBI" id="CHEBI:15378"/>
        <dbReference type="ChEBI" id="CHEBI:30616"/>
        <dbReference type="ChEBI" id="CHEBI:43474"/>
        <dbReference type="ChEBI" id="CHEBI:456216"/>
        <dbReference type="EC" id="3.6.4.12"/>
    </reaction>
    <physiologicalReaction direction="left-to-right" evidence="11">
        <dbReference type="Rhea" id="RHEA:13066"/>
    </physiologicalReaction>
</comment>
<dbReference type="GO" id="GO:0043139">
    <property type="term" value="F:5'-3' DNA helicase activity"/>
    <property type="evidence" value="ECO:0007669"/>
    <property type="project" value="TreeGrafter"/>
</dbReference>
<dbReference type="Pfam" id="PF13086">
    <property type="entry name" value="AAA_11"/>
    <property type="match status" value="1"/>
</dbReference>
<dbReference type="InterPro" id="IPR027417">
    <property type="entry name" value="P-loop_NTPase"/>
</dbReference>
<dbReference type="EMBL" id="JANVFS010000001">
    <property type="protein sequence ID" value="KAJ4496074.1"/>
    <property type="molecule type" value="Genomic_DNA"/>
</dbReference>
<evidence type="ECO:0000256" key="7">
    <source>
        <dbReference type="ARBA" id="ARBA00022801"/>
    </source>
</evidence>
<dbReference type="Gene3D" id="2.40.30.270">
    <property type="match status" value="1"/>
</dbReference>
<dbReference type="InterPro" id="IPR014001">
    <property type="entry name" value="Helicase_ATP-bd"/>
</dbReference>
<reference evidence="15" key="1">
    <citation type="submission" date="2022-08" db="EMBL/GenBank/DDBJ databases">
        <authorList>
            <consortium name="DOE Joint Genome Institute"/>
            <person name="Min B."/>
            <person name="Riley R."/>
            <person name="Sierra-Patev S."/>
            <person name="Naranjo-Ortiz M."/>
            <person name="Looney B."/>
            <person name="Konkel Z."/>
            <person name="Slot J.C."/>
            <person name="Sakamoto Y."/>
            <person name="Steenwyk J.L."/>
            <person name="Rokas A."/>
            <person name="Carro J."/>
            <person name="Camarero S."/>
            <person name="Ferreira P."/>
            <person name="Molpeceres G."/>
            <person name="Ruiz-Duenas F.J."/>
            <person name="Serrano A."/>
            <person name="Henrissat B."/>
            <person name="Drula E."/>
            <person name="Hughes K.W."/>
            <person name="Mata J.L."/>
            <person name="Ishikawa N.K."/>
            <person name="Vargas-Isla R."/>
            <person name="Ushijima S."/>
            <person name="Smith C.A."/>
            <person name="Ahrendt S."/>
            <person name="Andreopoulos W."/>
            <person name="He G."/>
            <person name="Labutti K."/>
            <person name="Lipzen A."/>
            <person name="Ng V."/>
            <person name="Sandor L."/>
            <person name="Barry K."/>
            <person name="Martinez A.T."/>
            <person name="Xiao Y."/>
            <person name="Gibbons J.G."/>
            <person name="Terashima K."/>
            <person name="Hibbett D.S."/>
            <person name="Grigoriev I.V."/>
        </authorList>
    </citation>
    <scope>NUCLEOTIDE SEQUENCE</scope>
    <source>
        <strain evidence="15">Sp2 HRB7682 ss15</strain>
    </source>
</reference>
<keyword evidence="8" id="KW-0347">Helicase</keyword>
<dbReference type="InterPro" id="IPR048761">
    <property type="entry name" value="SMUBP-2_HCS1_1B"/>
</dbReference>
<evidence type="ECO:0000256" key="5">
    <source>
        <dbReference type="ARBA" id="ARBA00022490"/>
    </source>
</evidence>
<keyword evidence="10" id="KW-0539">Nucleus</keyword>
<evidence type="ECO:0000256" key="2">
    <source>
        <dbReference type="ARBA" id="ARBA00004496"/>
    </source>
</evidence>
<evidence type="ECO:0000259" key="14">
    <source>
        <dbReference type="SMART" id="SM00487"/>
    </source>
</evidence>
<keyword evidence="7" id="KW-0378">Hydrolase</keyword>
<dbReference type="Gene3D" id="3.40.50.300">
    <property type="entry name" value="P-loop containing nucleotide triphosphate hydrolases"/>
    <property type="match status" value="2"/>
</dbReference>
<evidence type="ECO:0000313" key="15">
    <source>
        <dbReference type="EMBL" id="KAJ4496074.1"/>
    </source>
</evidence>
<dbReference type="GO" id="GO:0005737">
    <property type="term" value="C:cytoplasm"/>
    <property type="evidence" value="ECO:0007669"/>
    <property type="project" value="UniProtKB-SubCell"/>
</dbReference>
<evidence type="ECO:0000256" key="11">
    <source>
        <dbReference type="ARBA" id="ARBA00048432"/>
    </source>
</evidence>
<dbReference type="SMART" id="SM00487">
    <property type="entry name" value="DEXDc"/>
    <property type="match status" value="1"/>
</dbReference>
<evidence type="ECO:0000256" key="1">
    <source>
        <dbReference type="ARBA" id="ARBA00004123"/>
    </source>
</evidence>
<dbReference type="InterPro" id="IPR003593">
    <property type="entry name" value="AAA+_ATPase"/>
</dbReference>
<feature type="region of interest" description="Disordered" evidence="12">
    <location>
        <begin position="438"/>
        <end position="545"/>
    </location>
</feature>
<sequence>MASSDSQLLAFIDRQKLLLNRERDAEVERSSLLLSNCGPRLLEQKGLALLGLGIHEVKIGLGGKTLIELERPSAYHTNPTFPPHNLRTGDLARIEANITTKSKKQASTETKDSTVEGVVYKVSDTRIVLAVDSEDDLGLPERCRLVKLANSVTYDRMDHAIEHLEKTIKGEKDTELTPLIKVLMGMMPPSPLNKLEDISFFDESLNPSQKEAIRFCLESPEVACIHGPPGTGKTHTLIEIIRQLASTSPKRILVCGASNLSVDNILERLLALPVSDKSPRLRVTRIGHPARVMTHQGILEATLDMKAARTDQAALAKDVKSELETTLALLSGKGKGVKGKVKGTERKKLWEEVKALRKEYRKREGGIVSSVLNESQIVVATCHSSGGRQLRNQEFDVVIIDEATQAIEAVCWIPIFKAKKLILAGDPMQLPPTVLSLDKRRKQQSKGASASSQNSQTKTGSGKSKVKPNLAKNATPIRPSPSDSRKDEENTGNGSGDDVKGEMAIEDSKSPSTPDSGTEEESAGSGSDDDAKSKTVVANNKPRSKMSILRPSRSLETTLFDRLESMYGSGIKRMLNVQYRMHNQICTFPSRTLYSNKLTSHSSVANHLLLDLPETQSANTSTKASDDEETRKEILGTPITFFDTAGCEYFERLDGESGGDSDEGSRCNENEATVVKQWVEGLVEAGVGPERIAVITPYQAQVTLLTSLLRPLYGTLLEIGTVDGMQGREKDAVVISLVRSNDKREVGFLKEKRRLNVAMTRAKRHLCVVGDSSTVMHGGSYLKKWLRWLDENADVRYAGID</sequence>
<evidence type="ECO:0000256" key="9">
    <source>
        <dbReference type="ARBA" id="ARBA00022840"/>
    </source>
</evidence>
<evidence type="ECO:0000256" key="3">
    <source>
        <dbReference type="ARBA" id="ARBA00007913"/>
    </source>
</evidence>
<dbReference type="SMART" id="SM00382">
    <property type="entry name" value="AAA"/>
    <property type="match status" value="1"/>
</dbReference>
<accession>A0A9W9E1R9</accession>
<dbReference type="Pfam" id="PF21138">
    <property type="entry name" value="SMUBP-2_HCS1_1B"/>
    <property type="match status" value="1"/>
</dbReference>
<keyword evidence="6" id="KW-0547">Nucleotide-binding</keyword>
<gene>
    <name evidence="15" type="ORF">C8J55DRAFT_601313</name>
</gene>
<evidence type="ECO:0000256" key="12">
    <source>
        <dbReference type="SAM" id="MobiDB-lite"/>
    </source>
</evidence>
<dbReference type="PANTHER" id="PTHR43788:SF8">
    <property type="entry name" value="DNA-BINDING PROTEIN SMUBP-2"/>
    <property type="match status" value="1"/>
</dbReference>
<dbReference type="Proteomes" id="UP001150238">
    <property type="component" value="Unassembled WGS sequence"/>
</dbReference>
<dbReference type="InterPro" id="IPR047187">
    <property type="entry name" value="SF1_C_Upf1"/>
</dbReference>
<dbReference type="GO" id="GO:0005634">
    <property type="term" value="C:nucleus"/>
    <property type="evidence" value="ECO:0007669"/>
    <property type="project" value="UniProtKB-SubCell"/>
</dbReference>
<protein>
    <recommendedName>
        <fullName evidence="4">DNA helicase</fullName>
        <ecNumber evidence="4">3.6.4.12</ecNumber>
    </recommendedName>
</protein>
<evidence type="ECO:0000259" key="13">
    <source>
        <dbReference type="SMART" id="SM00382"/>
    </source>
</evidence>
<dbReference type="GO" id="GO:0005524">
    <property type="term" value="F:ATP binding"/>
    <property type="evidence" value="ECO:0007669"/>
    <property type="project" value="UniProtKB-KW"/>
</dbReference>
<name>A0A9W9E1R9_9AGAR</name>
<feature type="compositionally biased region" description="Basic and acidic residues" evidence="12">
    <location>
        <begin position="497"/>
        <end position="509"/>
    </location>
</feature>
<reference evidence="15" key="2">
    <citation type="journal article" date="2023" name="Proc. Natl. Acad. Sci. U.S.A.">
        <title>A global phylogenomic analysis of the shiitake genus Lentinula.</title>
        <authorList>
            <person name="Sierra-Patev S."/>
            <person name="Min B."/>
            <person name="Naranjo-Ortiz M."/>
            <person name="Looney B."/>
            <person name="Konkel Z."/>
            <person name="Slot J.C."/>
            <person name="Sakamoto Y."/>
            <person name="Steenwyk J.L."/>
            <person name="Rokas A."/>
            <person name="Carro J."/>
            <person name="Camarero S."/>
            <person name="Ferreira P."/>
            <person name="Molpeceres G."/>
            <person name="Ruiz-Duenas F.J."/>
            <person name="Serrano A."/>
            <person name="Henrissat B."/>
            <person name="Drula E."/>
            <person name="Hughes K.W."/>
            <person name="Mata J.L."/>
            <person name="Ishikawa N.K."/>
            <person name="Vargas-Isla R."/>
            <person name="Ushijima S."/>
            <person name="Smith C.A."/>
            <person name="Donoghue J."/>
            <person name="Ahrendt S."/>
            <person name="Andreopoulos W."/>
            <person name="He G."/>
            <person name="LaButti K."/>
            <person name="Lipzen A."/>
            <person name="Ng V."/>
            <person name="Riley R."/>
            <person name="Sandor L."/>
            <person name="Barry K."/>
            <person name="Martinez A.T."/>
            <person name="Xiao Y."/>
            <person name="Gibbons J.G."/>
            <person name="Terashima K."/>
            <person name="Grigoriev I.V."/>
            <person name="Hibbett D."/>
        </authorList>
    </citation>
    <scope>NUCLEOTIDE SEQUENCE</scope>
    <source>
        <strain evidence="15">Sp2 HRB7682 ss15</strain>
    </source>
</reference>
<comment type="caution">
    <text evidence="15">The sequence shown here is derived from an EMBL/GenBank/DDBJ whole genome shotgun (WGS) entry which is preliminary data.</text>
</comment>
<dbReference type="SUPFAM" id="SSF52540">
    <property type="entry name" value="P-loop containing nucleoside triphosphate hydrolases"/>
    <property type="match status" value="2"/>
</dbReference>
<dbReference type="EC" id="3.6.4.12" evidence="4"/>
<evidence type="ECO:0000256" key="4">
    <source>
        <dbReference type="ARBA" id="ARBA00012551"/>
    </source>
</evidence>
<feature type="domain" description="Helicase ATP-binding" evidence="14">
    <location>
        <begin position="201"/>
        <end position="489"/>
    </location>
</feature>
<dbReference type="InterPro" id="IPR041679">
    <property type="entry name" value="DNA2/NAM7-like_C"/>
</dbReference>
<keyword evidence="9" id="KW-0067">ATP-binding</keyword>
<organism evidence="15 16">
    <name type="scientific">Lentinula lateritia</name>
    <dbReference type="NCBI Taxonomy" id="40482"/>
    <lineage>
        <taxon>Eukaryota</taxon>
        <taxon>Fungi</taxon>
        <taxon>Dikarya</taxon>
        <taxon>Basidiomycota</taxon>
        <taxon>Agaricomycotina</taxon>
        <taxon>Agaricomycetes</taxon>
        <taxon>Agaricomycetidae</taxon>
        <taxon>Agaricales</taxon>
        <taxon>Marasmiineae</taxon>
        <taxon>Omphalotaceae</taxon>
        <taxon>Lentinula</taxon>
    </lineage>
</organism>
<dbReference type="CDD" id="cd18808">
    <property type="entry name" value="SF1_C_Upf1"/>
    <property type="match status" value="1"/>
</dbReference>
<dbReference type="GO" id="GO:0016787">
    <property type="term" value="F:hydrolase activity"/>
    <property type="evidence" value="ECO:0007669"/>
    <property type="project" value="UniProtKB-KW"/>
</dbReference>
<dbReference type="InterPro" id="IPR041677">
    <property type="entry name" value="DNA2/NAM7_AAA_11"/>
</dbReference>
<evidence type="ECO:0000256" key="10">
    <source>
        <dbReference type="ARBA" id="ARBA00023242"/>
    </source>
</evidence>
<evidence type="ECO:0000256" key="6">
    <source>
        <dbReference type="ARBA" id="ARBA00022741"/>
    </source>
</evidence>
<feature type="compositionally biased region" description="Low complexity" evidence="12">
    <location>
        <begin position="445"/>
        <end position="456"/>
    </location>
</feature>
<comment type="subcellular location">
    <subcellularLocation>
        <location evidence="2">Cytoplasm</location>
    </subcellularLocation>
    <subcellularLocation>
        <location evidence="1">Nucleus</location>
    </subcellularLocation>
</comment>
<dbReference type="AlphaFoldDB" id="A0A9W9E1R9"/>
<comment type="similarity">
    <text evidence="3">Belongs to the DNA2/NAM7 helicase family.</text>
</comment>
<dbReference type="GO" id="GO:0003723">
    <property type="term" value="F:RNA binding"/>
    <property type="evidence" value="ECO:0007669"/>
    <property type="project" value="InterPro"/>
</dbReference>
<dbReference type="InterPro" id="IPR050534">
    <property type="entry name" value="Coronavir_polyprotein_1ab"/>
</dbReference>
<proteinExistence type="inferred from homology"/>
<evidence type="ECO:0000256" key="8">
    <source>
        <dbReference type="ARBA" id="ARBA00022806"/>
    </source>
</evidence>
<dbReference type="Pfam" id="PF13087">
    <property type="entry name" value="AAA_12"/>
    <property type="match status" value="1"/>
</dbReference>
<dbReference type="PANTHER" id="PTHR43788">
    <property type="entry name" value="DNA2/NAM7 HELICASE FAMILY MEMBER"/>
    <property type="match status" value="1"/>
</dbReference>